<dbReference type="EMBL" id="CAJOBQ010001367">
    <property type="protein sequence ID" value="CAF4481042.1"/>
    <property type="molecule type" value="Genomic_DNA"/>
</dbReference>
<name>A0A820UDJ0_9BILA</name>
<dbReference type="AlphaFoldDB" id="A0A820UDJ0"/>
<proteinExistence type="predicted"/>
<gene>
    <name evidence="1" type="ORF">TSG867_LOCUS19492</name>
</gene>
<dbReference type="Proteomes" id="UP000663862">
    <property type="component" value="Unassembled WGS sequence"/>
</dbReference>
<feature type="non-terminal residue" evidence="1">
    <location>
        <position position="1"/>
    </location>
</feature>
<evidence type="ECO:0000313" key="1">
    <source>
        <dbReference type="EMBL" id="CAF4481042.1"/>
    </source>
</evidence>
<evidence type="ECO:0000313" key="2">
    <source>
        <dbReference type="Proteomes" id="UP000663862"/>
    </source>
</evidence>
<organism evidence="1 2">
    <name type="scientific">Rotaria socialis</name>
    <dbReference type="NCBI Taxonomy" id="392032"/>
    <lineage>
        <taxon>Eukaryota</taxon>
        <taxon>Metazoa</taxon>
        <taxon>Spiralia</taxon>
        <taxon>Gnathifera</taxon>
        <taxon>Rotifera</taxon>
        <taxon>Eurotatoria</taxon>
        <taxon>Bdelloidea</taxon>
        <taxon>Philodinida</taxon>
        <taxon>Philodinidae</taxon>
        <taxon>Rotaria</taxon>
    </lineage>
</organism>
<sequence length="107" mass="11448">KQCVTTTTVYLSVAAWWHTAPPAEPRPTLASVYTVASTFSHHGVQYVNFGCSCFTGDANSSLHDAGTILHDVARRLGDATSISGDFASISDDATCIPGDNAKIPWYR</sequence>
<accession>A0A820UDJ0</accession>
<protein>
    <submittedName>
        <fullName evidence="1">Uncharacterized protein</fullName>
    </submittedName>
</protein>
<comment type="caution">
    <text evidence="1">The sequence shown here is derived from an EMBL/GenBank/DDBJ whole genome shotgun (WGS) entry which is preliminary data.</text>
</comment>
<reference evidence="1" key="1">
    <citation type="submission" date="2021-02" db="EMBL/GenBank/DDBJ databases">
        <authorList>
            <person name="Nowell W R."/>
        </authorList>
    </citation>
    <scope>NUCLEOTIDE SEQUENCE</scope>
</reference>